<proteinExistence type="predicted"/>
<evidence type="ECO:0000256" key="1">
    <source>
        <dbReference type="SAM" id="Coils"/>
    </source>
</evidence>
<dbReference type="Gene3D" id="1.20.120.20">
    <property type="entry name" value="Apolipoprotein"/>
    <property type="match status" value="1"/>
</dbReference>
<dbReference type="EMBL" id="JAIWJX010000002">
    <property type="protein sequence ID" value="MCK6256077.1"/>
    <property type="molecule type" value="Genomic_DNA"/>
</dbReference>
<keyword evidence="1" id="KW-0175">Coiled coil</keyword>
<evidence type="ECO:0000313" key="5">
    <source>
        <dbReference type="Proteomes" id="UP001139011"/>
    </source>
</evidence>
<keyword evidence="3" id="KW-0732">Signal</keyword>
<feature type="region of interest" description="Disordered" evidence="2">
    <location>
        <begin position="198"/>
        <end position="230"/>
    </location>
</feature>
<sequence length="415" mass="45713">MMVRTLMAITCLLGLTSFFSPSQAKAETDGQKLEGFVISADRVDGGTMLPQVVMGETSAQKQKPMIRFQYRNATLYGMKLTKVLSTNQGPITIIMKANGPVHLTNMTVDASAFSLKGACLNAGESVPELGLKNVTMLVHQMKADQGELSRLQLSTVKGNHELQRPDAPKVLQDLSSLPLLEAKDAIGSLMKGHLPLTCEDKSKEDQSADKGTDPLLPDSKKPIDKNLKKPVKDAVKPVNDTVGKVTKPVKDTIDPTTEPLKKIKKPVDDTVDTVKKPVKKVTDTVPKVVHRPEKTVQQVTEPVKKHLKRTKQQLCQDAAKMDGKVPKQLGLDLIHAAQKEKVPLADLCSENDKAEKQLKLLQNQLLKNLDLLSLLKNNEELASPDLFEKMEKEMKKHSTLKLLPNLLKPLDGLFQ</sequence>
<evidence type="ECO:0008006" key="6">
    <source>
        <dbReference type="Google" id="ProtNLM"/>
    </source>
</evidence>
<accession>A0A9X2BEG8</accession>
<evidence type="ECO:0000256" key="3">
    <source>
        <dbReference type="SAM" id="SignalP"/>
    </source>
</evidence>
<name>A0A9X2BEG8_9BACL</name>
<keyword evidence="5" id="KW-1185">Reference proteome</keyword>
<feature type="chain" id="PRO_5040937688" description="DUF5666 domain-containing protein" evidence="3">
    <location>
        <begin position="27"/>
        <end position="415"/>
    </location>
</feature>
<reference evidence="4" key="1">
    <citation type="submission" date="2021-09" db="EMBL/GenBank/DDBJ databases">
        <title>Genome analysis of Fictibacillus sp. KIGAM418 isolated from marine sediment.</title>
        <authorList>
            <person name="Seo M.-J."/>
            <person name="Cho E.-S."/>
            <person name="Hwang C.Y."/>
        </authorList>
    </citation>
    <scope>NUCLEOTIDE SEQUENCE</scope>
    <source>
        <strain evidence="4">KIGAM418</strain>
    </source>
</reference>
<dbReference type="AlphaFoldDB" id="A0A9X2BEG8"/>
<gene>
    <name evidence="4" type="ORF">LCY76_05600</name>
</gene>
<evidence type="ECO:0000313" key="4">
    <source>
        <dbReference type="EMBL" id="MCK6256077.1"/>
    </source>
</evidence>
<dbReference type="RefSeq" id="WP_248251795.1">
    <property type="nucleotide sequence ID" value="NZ_JAIWJX010000002.1"/>
</dbReference>
<feature type="signal peptide" evidence="3">
    <location>
        <begin position="1"/>
        <end position="26"/>
    </location>
</feature>
<dbReference type="Proteomes" id="UP001139011">
    <property type="component" value="Unassembled WGS sequence"/>
</dbReference>
<evidence type="ECO:0000256" key="2">
    <source>
        <dbReference type="SAM" id="MobiDB-lite"/>
    </source>
</evidence>
<organism evidence="4 5">
    <name type="scientific">Fictibacillus marinisediminis</name>
    <dbReference type="NCBI Taxonomy" id="2878389"/>
    <lineage>
        <taxon>Bacteria</taxon>
        <taxon>Bacillati</taxon>
        <taxon>Bacillota</taxon>
        <taxon>Bacilli</taxon>
        <taxon>Bacillales</taxon>
        <taxon>Fictibacillaceae</taxon>
        <taxon>Fictibacillus</taxon>
    </lineage>
</organism>
<feature type="coiled-coil region" evidence="1">
    <location>
        <begin position="344"/>
        <end position="371"/>
    </location>
</feature>
<protein>
    <recommendedName>
        <fullName evidence="6">DUF5666 domain-containing protein</fullName>
    </recommendedName>
</protein>
<comment type="caution">
    <text evidence="4">The sequence shown here is derived from an EMBL/GenBank/DDBJ whole genome shotgun (WGS) entry which is preliminary data.</text>
</comment>